<organism evidence="7 8">
    <name type="scientific">Ilex paraguariensis</name>
    <name type="common">yerba mate</name>
    <dbReference type="NCBI Taxonomy" id="185542"/>
    <lineage>
        <taxon>Eukaryota</taxon>
        <taxon>Viridiplantae</taxon>
        <taxon>Streptophyta</taxon>
        <taxon>Embryophyta</taxon>
        <taxon>Tracheophyta</taxon>
        <taxon>Spermatophyta</taxon>
        <taxon>Magnoliopsida</taxon>
        <taxon>eudicotyledons</taxon>
        <taxon>Gunneridae</taxon>
        <taxon>Pentapetalae</taxon>
        <taxon>asterids</taxon>
        <taxon>campanulids</taxon>
        <taxon>Aquifoliales</taxon>
        <taxon>Aquifoliaceae</taxon>
        <taxon>Ilex</taxon>
    </lineage>
</organism>
<dbReference type="SUPFAM" id="SSF56112">
    <property type="entry name" value="Protein kinase-like (PK-like)"/>
    <property type="match status" value="1"/>
</dbReference>
<evidence type="ECO:0000256" key="3">
    <source>
        <dbReference type="ARBA" id="ARBA00022741"/>
    </source>
</evidence>
<dbReference type="Proteomes" id="UP001642360">
    <property type="component" value="Unassembled WGS sequence"/>
</dbReference>
<evidence type="ECO:0000313" key="7">
    <source>
        <dbReference type="EMBL" id="CAK9144611.1"/>
    </source>
</evidence>
<protein>
    <recommendedName>
        <fullName evidence="6">Protein kinase domain-containing protein</fullName>
    </recommendedName>
</protein>
<name>A0ABC8RKB2_9AQUA</name>
<keyword evidence="5" id="KW-0067">ATP-binding</keyword>
<dbReference type="EMBL" id="CAUOFW020001406">
    <property type="protein sequence ID" value="CAK9144611.1"/>
    <property type="molecule type" value="Genomic_DNA"/>
</dbReference>
<evidence type="ECO:0000313" key="8">
    <source>
        <dbReference type="Proteomes" id="UP001642360"/>
    </source>
</evidence>
<evidence type="ECO:0000256" key="5">
    <source>
        <dbReference type="ARBA" id="ARBA00022840"/>
    </source>
</evidence>
<evidence type="ECO:0000256" key="4">
    <source>
        <dbReference type="ARBA" id="ARBA00022777"/>
    </source>
</evidence>
<evidence type="ECO:0000256" key="1">
    <source>
        <dbReference type="ARBA" id="ARBA00022527"/>
    </source>
</evidence>
<sequence length="163" mass="18260">MSPEYAIDEKFSVKSDIFSLGVLMLEIVSGKRNRGFHHPDHHHNLLGHAWLLWKQDRALELMGACLRNSCVESQVQRCIQVGLLCVQQHPQDRPTVSSIVFMMGSEESMLPKPKQPGFFSGRSSKGTKEADSLSKLLEQCIMVPNRKQSLLSALNIIGSLWGC</sequence>
<keyword evidence="3" id="KW-0547">Nucleotide-binding</keyword>
<dbReference type="AlphaFoldDB" id="A0ABC8RKB2"/>
<dbReference type="InterPro" id="IPR001245">
    <property type="entry name" value="Ser-Thr/Tyr_kinase_cat_dom"/>
</dbReference>
<evidence type="ECO:0000259" key="6">
    <source>
        <dbReference type="PROSITE" id="PS50011"/>
    </source>
</evidence>
<dbReference type="FunFam" id="1.10.510.10:FF:001270">
    <property type="entry name" value="Uncharacterized protein"/>
    <property type="match status" value="1"/>
</dbReference>
<proteinExistence type="predicted"/>
<dbReference type="Pfam" id="PF07714">
    <property type="entry name" value="PK_Tyr_Ser-Thr"/>
    <property type="match status" value="1"/>
</dbReference>
<dbReference type="Gene3D" id="1.10.510.10">
    <property type="entry name" value="Transferase(Phosphotransferase) domain 1"/>
    <property type="match status" value="1"/>
</dbReference>
<comment type="caution">
    <text evidence="7">The sequence shown here is derived from an EMBL/GenBank/DDBJ whole genome shotgun (WGS) entry which is preliminary data.</text>
</comment>
<evidence type="ECO:0000256" key="2">
    <source>
        <dbReference type="ARBA" id="ARBA00022679"/>
    </source>
</evidence>
<feature type="domain" description="Protein kinase" evidence="6">
    <location>
        <begin position="1"/>
        <end position="110"/>
    </location>
</feature>
<dbReference type="PANTHER" id="PTHR27002:SF214">
    <property type="entry name" value="RECEPTOR-LIKE SERINE_THREONINE-PROTEIN KINASE"/>
    <property type="match status" value="1"/>
</dbReference>
<dbReference type="PROSITE" id="PS50011">
    <property type="entry name" value="PROTEIN_KINASE_DOM"/>
    <property type="match status" value="1"/>
</dbReference>
<dbReference type="GO" id="GO:0004674">
    <property type="term" value="F:protein serine/threonine kinase activity"/>
    <property type="evidence" value="ECO:0007669"/>
    <property type="project" value="UniProtKB-KW"/>
</dbReference>
<gene>
    <name evidence="7" type="ORF">ILEXP_LOCUS12363</name>
</gene>
<keyword evidence="1" id="KW-0723">Serine/threonine-protein kinase</keyword>
<accession>A0ABC8RKB2</accession>
<keyword evidence="4" id="KW-0418">Kinase</keyword>
<dbReference type="InterPro" id="IPR011009">
    <property type="entry name" value="Kinase-like_dom_sf"/>
</dbReference>
<keyword evidence="8" id="KW-1185">Reference proteome</keyword>
<dbReference type="InterPro" id="IPR000719">
    <property type="entry name" value="Prot_kinase_dom"/>
</dbReference>
<dbReference type="GO" id="GO:0005524">
    <property type="term" value="F:ATP binding"/>
    <property type="evidence" value="ECO:0007669"/>
    <property type="project" value="UniProtKB-KW"/>
</dbReference>
<reference evidence="7 8" key="1">
    <citation type="submission" date="2024-02" db="EMBL/GenBank/DDBJ databases">
        <authorList>
            <person name="Vignale AGUSTIN F."/>
            <person name="Sosa J E."/>
            <person name="Modenutti C."/>
        </authorList>
    </citation>
    <scope>NUCLEOTIDE SEQUENCE [LARGE SCALE GENOMIC DNA]</scope>
</reference>
<keyword evidence="2" id="KW-0808">Transferase</keyword>
<dbReference type="PANTHER" id="PTHR27002">
    <property type="entry name" value="RECEPTOR-LIKE SERINE/THREONINE-PROTEIN KINASE SD1-8"/>
    <property type="match status" value="1"/>
</dbReference>